<dbReference type="PANTHER" id="PTHR30399:SF1">
    <property type="entry name" value="UTP PYROPHOSPHATASE"/>
    <property type="match status" value="1"/>
</dbReference>
<dbReference type="CDD" id="cd07344">
    <property type="entry name" value="M48_yhfN_like"/>
    <property type="match status" value="1"/>
</dbReference>
<dbReference type="Pfam" id="PF01863">
    <property type="entry name" value="YgjP-like"/>
    <property type="match status" value="1"/>
</dbReference>
<evidence type="ECO:0000259" key="1">
    <source>
        <dbReference type="Pfam" id="PF01863"/>
    </source>
</evidence>
<name>A0A432ZQB3_9GAMM</name>
<protein>
    <recommendedName>
        <fullName evidence="1">YgjP-like metallopeptidase domain-containing protein</fullName>
    </recommendedName>
</protein>
<reference evidence="2 3" key="1">
    <citation type="journal article" date="2011" name="Front. Microbiol.">
        <title>Genomic signatures of strain selection and enhancement in Bacillus atrophaeus var. globigii, a historical biowarfare simulant.</title>
        <authorList>
            <person name="Gibbons H.S."/>
            <person name="Broomall S.M."/>
            <person name="McNew L.A."/>
            <person name="Daligault H."/>
            <person name="Chapman C."/>
            <person name="Bruce D."/>
            <person name="Karavis M."/>
            <person name="Krepps M."/>
            <person name="McGregor P.A."/>
            <person name="Hong C."/>
            <person name="Park K.H."/>
            <person name="Akmal A."/>
            <person name="Feldman A."/>
            <person name="Lin J.S."/>
            <person name="Chang W.E."/>
            <person name="Higgs B.W."/>
            <person name="Demirev P."/>
            <person name="Lindquist J."/>
            <person name="Liem A."/>
            <person name="Fochler E."/>
            <person name="Read T.D."/>
            <person name="Tapia R."/>
            <person name="Johnson S."/>
            <person name="Bishop-Lilly K.A."/>
            <person name="Detter C."/>
            <person name="Han C."/>
            <person name="Sozhamannan S."/>
            <person name="Rosenzweig C.N."/>
            <person name="Skowronski E.W."/>
        </authorList>
    </citation>
    <scope>NUCLEOTIDE SEQUENCE [LARGE SCALE GENOMIC DNA]</scope>
    <source>
        <strain evidence="2 3">CC-PW-9</strain>
    </source>
</reference>
<comment type="caution">
    <text evidence="2">The sequence shown here is derived from an EMBL/GenBank/DDBJ whole genome shotgun (WGS) entry which is preliminary data.</text>
</comment>
<organism evidence="2 3">
    <name type="scientific">Idiomarina tyrosinivorans</name>
    <dbReference type="NCBI Taxonomy" id="1445662"/>
    <lineage>
        <taxon>Bacteria</taxon>
        <taxon>Pseudomonadati</taxon>
        <taxon>Pseudomonadota</taxon>
        <taxon>Gammaproteobacteria</taxon>
        <taxon>Alteromonadales</taxon>
        <taxon>Idiomarinaceae</taxon>
        <taxon>Idiomarina</taxon>
    </lineage>
</organism>
<dbReference type="PANTHER" id="PTHR30399">
    <property type="entry name" value="UNCHARACTERIZED PROTEIN YGJP"/>
    <property type="match status" value="1"/>
</dbReference>
<dbReference type="InterPro" id="IPR053136">
    <property type="entry name" value="UTP_pyrophosphatase-like"/>
</dbReference>
<gene>
    <name evidence="2" type="ORF">CWI84_08725</name>
</gene>
<sequence>MEAAVKEPIDLIYSIHRSRRRSLSIKVVQGEVRVNAPHGLAEREIQQFVSAKANWINRHLARQQQQLSKLAERLWENGETLQYLGETYPLWVHLGAKQSHCEFNDNGFQVALSNRVKQPQKNTQKLVEDCYKALAKQWLDHFIHSWQVAELQPSSHDIASFTGKWGSCSATRAIRMSWRLWLAPEYVVRYVVIHELCHLKHFNHSKAFWQLVEQHDPNYPAAEAWLKRHGITVLNPHYTAFAN</sequence>
<keyword evidence="3" id="KW-1185">Reference proteome</keyword>
<evidence type="ECO:0000313" key="3">
    <source>
        <dbReference type="Proteomes" id="UP000287996"/>
    </source>
</evidence>
<dbReference type="Gene3D" id="3.30.2010.10">
    <property type="entry name" value="Metalloproteases ('zincins'), catalytic domain"/>
    <property type="match status" value="1"/>
</dbReference>
<dbReference type="Proteomes" id="UP000287996">
    <property type="component" value="Unassembled WGS sequence"/>
</dbReference>
<proteinExistence type="predicted"/>
<accession>A0A432ZQB3</accession>
<feature type="domain" description="YgjP-like metallopeptidase" evidence="1">
    <location>
        <begin position="21"/>
        <end position="229"/>
    </location>
</feature>
<evidence type="ECO:0000313" key="2">
    <source>
        <dbReference type="EMBL" id="RUO80032.1"/>
    </source>
</evidence>
<dbReference type="AlphaFoldDB" id="A0A432ZQB3"/>
<dbReference type="EMBL" id="PIQH01000007">
    <property type="protein sequence ID" value="RUO80032.1"/>
    <property type="molecule type" value="Genomic_DNA"/>
</dbReference>
<dbReference type="InterPro" id="IPR002725">
    <property type="entry name" value="YgjP-like_metallopeptidase"/>
</dbReference>